<proteinExistence type="predicted"/>
<dbReference type="Proteomes" id="UP001239111">
    <property type="component" value="Chromosome 3"/>
</dbReference>
<organism evidence="1 2">
    <name type="scientific">Eretmocerus hayati</name>
    <dbReference type="NCBI Taxonomy" id="131215"/>
    <lineage>
        <taxon>Eukaryota</taxon>
        <taxon>Metazoa</taxon>
        <taxon>Ecdysozoa</taxon>
        <taxon>Arthropoda</taxon>
        <taxon>Hexapoda</taxon>
        <taxon>Insecta</taxon>
        <taxon>Pterygota</taxon>
        <taxon>Neoptera</taxon>
        <taxon>Endopterygota</taxon>
        <taxon>Hymenoptera</taxon>
        <taxon>Apocrita</taxon>
        <taxon>Proctotrupomorpha</taxon>
        <taxon>Chalcidoidea</taxon>
        <taxon>Aphelinidae</taxon>
        <taxon>Aphelininae</taxon>
        <taxon>Eretmocerus</taxon>
    </lineage>
</organism>
<dbReference type="EMBL" id="CM056743">
    <property type="protein sequence ID" value="KAJ8670045.1"/>
    <property type="molecule type" value="Genomic_DNA"/>
</dbReference>
<comment type="caution">
    <text evidence="1">The sequence shown here is derived from an EMBL/GenBank/DDBJ whole genome shotgun (WGS) entry which is preliminary data.</text>
</comment>
<protein>
    <submittedName>
        <fullName evidence="1">Uncharacterized protein</fullName>
    </submittedName>
</protein>
<reference evidence="1" key="1">
    <citation type="submission" date="2023-04" db="EMBL/GenBank/DDBJ databases">
        <title>A chromosome-level genome assembly of the parasitoid wasp Eretmocerus hayati.</title>
        <authorList>
            <person name="Zhong Y."/>
            <person name="Liu S."/>
            <person name="Liu Y."/>
        </authorList>
    </citation>
    <scope>NUCLEOTIDE SEQUENCE</scope>
    <source>
        <strain evidence="1">ZJU_SS_LIU_2023</strain>
    </source>
</reference>
<keyword evidence="2" id="KW-1185">Reference proteome</keyword>
<evidence type="ECO:0000313" key="1">
    <source>
        <dbReference type="EMBL" id="KAJ8670045.1"/>
    </source>
</evidence>
<accession>A0ACC2NFS4</accession>
<name>A0ACC2NFS4_9HYME</name>
<sequence>MLLARAIIEQEIAGGHAVNAELRADLAHQQIAGGQAVNEEIRADLAHQQIAGGQAVNEEIRADPAHQQIAGGQAVNEEIRADLAHQQIAGGQAVNEEIRADLAHQQIAGGRAVGAEVRADLAQQGPEEAQQNPEGAQLINEHLGAERVLQPIELLDQIVEQLDEEQPMQQPHLIERRHDLENNAGNERRQNFDERMEEIRGRAWHGAVEAAFGGDAPHVVIQRQLDEEERIETEDERLRAERDRENRLREERLRRYQRVMEDRRRQEGPRLQRHHNRVIRLEFQFRPRILDAPAPGLIGGVVPFNNLEAPQNNVELEFFDAVNRDDFLVVNEAQPGGGPVILHVAGLCVIAPDNSTWRCMSCLRAGCRNGFGGWVGWWMHHLHLTGLRSRIPLMRCPGCNMVAFNHFSRHTCQACLEVYHAHRRELLIGVVFEAMLARVIPGHRH</sequence>
<gene>
    <name evidence="1" type="ORF">QAD02_001304</name>
</gene>
<evidence type="ECO:0000313" key="2">
    <source>
        <dbReference type="Proteomes" id="UP001239111"/>
    </source>
</evidence>